<dbReference type="RefSeq" id="XP_060367302.1">
    <property type="nucleotide sequence ID" value="XM_060510318.1"/>
</dbReference>
<name>A0AAD8UMV6_GLOAC</name>
<reference evidence="1" key="1">
    <citation type="submission" date="2021-12" db="EMBL/GenBank/DDBJ databases">
        <title>Comparative genomics, transcriptomics and evolutionary studies reveal genomic signatures of adaptation to plant cell wall in hemibiotrophic fungi.</title>
        <authorList>
            <consortium name="DOE Joint Genome Institute"/>
            <person name="Baroncelli R."/>
            <person name="Diaz J.F."/>
            <person name="Benocci T."/>
            <person name="Peng M."/>
            <person name="Battaglia E."/>
            <person name="Haridas S."/>
            <person name="Andreopoulos W."/>
            <person name="Labutti K."/>
            <person name="Pangilinan J."/>
            <person name="Floch G.L."/>
            <person name="Makela M.R."/>
            <person name="Henrissat B."/>
            <person name="Grigoriev I.V."/>
            <person name="Crouch J.A."/>
            <person name="De Vries R.P."/>
            <person name="Sukno S.A."/>
            <person name="Thon M.R."/>
        </authorList>
    </citation>
    <scope>NUCLEOTIDE SEQUENCE</scope>
    <source>
        <strain evidence="1">CBS 112980</strain>
    </source>
</reference>
<accession>A0AAD8UMV6</accession>
<keyword evidence="2" id="KW-1185">Reference proteome</keyword>
<protein>
    <submittedName>
        <fullName evidence="1">Uncharacterized protein</fullName>
    </submittedName>
</protein>
<organism evidence="1 2">
    <name type="scientific">Glomerella acutata</name>
    <name type="common">Colletotrichum acutatum</name>
    <dbReference type="NCBI Taxonomy" id="27357"/>
    <lineage>
        <taxon>Eukaryota</taxon>
        <taxon>Fungi</taxon>
        <taxon>Dikarya</taxon>
        <taxon>Ascomycota</taxon>
        <taxon>Pezizomycotina</taxon>
        <taxon>Sordariomycetes</taxon>
        <taxon>Hypocreomycetidae</taxon>
        <taxon>Glomerellales</taxon>
        <taxon>Glomerellaceae</taxon>
        <taxon>Colletotrichum</taxon>
        <taxon>Colletotrichum acutatum species complex</taxon>
    </lineage>
</organism>
<dbReference type="GeneID" id="85394217"/>
<dbReference type="AlphaFoldDB" id="A0AAD8UMV6"/>
<dbReference type="Proteomes" id="UP001244207">
    <property type="component" value="Unassembled WGS sequence"/>
</dbReference>
<comment type="caution">
    <text evidence="1">The sequence shown here is derived from an EMBL/GenBank/DDBJ whole genome shotgun (WGS) entry which is preliminary data.</text>
</comment>
<evidence type="ECO:0000313" key="1">
    <source>
        <dbReference type="EMBL" id="KAK1727247.1"/>
    </source>
</evidence>
<proteinExistence type="predicted"/>
<evidence type="ECO:0000313" key="2">
    <source>
        <dbReference type="Proteomes" id="UP001244207"/>
    </source>
</evidence>
<dbReference type="EMBL" id="JAHMHS010000026">
    <property type="protein sequence ID" value="KAK1727247.1"/>
    <property type="molecule type" value="Genomic_DNA"/>
</dbReference>
<gene>
    <name evidence="1" type="ORF">BDZ83DRAFT_649826</name>
</gene>
<sequence length="183" mass="20366">MLCLGEAKEICDDEDLQLLNIKWPIVRRRLNFNVELASGSPITSASLRQILRRLSGLFLTVRAFPPLWIISVNVFSTDVTAIQLCLGASFEPRVLFAEQGLGGDFSAETLTSLQVDTRICKFFLITNAPVDGALQRASNSGHSDDGLLLPHNHTQHGDWFRGTTHPKPKKNPTTEIYPVRLEL</sequence>